<feature type="region of interest" description="Disordered" evidence="1">
    <location>
        <begin position="106"/>
        <end position="140"/>
    </location>
</feature>
<keyword evidence="2" id="KW-0812">Transmembrane</keyword>
<reference evidence="3 4" key="1">
    <citation type="submission" date="2024-09" db="EMBL/GenBank/DDBJ databases">
        <title>A chromosome-level genome assembly of Gray's grenadier anchovy, Coilia grayii.</title>
        <authorList>
            <person name="Fu Z."/>
        </authorList>
    </citation>
    <scope>NUCLEOTIDE SEQUENCE [LARGE SCALE GENOMIC DNA]</scope>
    <source>
        <strain evidence="3">G4</strain>
        <tissue evidence="3">Muscle</tissue>
    </source>
</reference>
<evidence type="ECO:0000313" key="3">
    <source>
        <dbReference type="EMBL" id="KAL2082874.1"/>
    </source>
</evidence>
<feature type="compositionally biased region" description="Low complexity" evidence="1">
    <location>
        <begin position="106"/>
        <end position="123"/>
    </location>
</feature>
<gene>
    <name evidence="3" type="ORF">ACEWY4_020647</name>
</gene>
<dbReference type="PANTHER" id="PTHR38325:SF1">
    <property type="entry name" value="GENE, 17455-RELATED"/>
    <property type="match status" value="1"/>
</dbReference>
<keyword evidence="4" id="KW-1185">Reference proteome</keyword>
<dbReference type="AlphaFoldDB" id="A0ABD1J732"/>
<keyword evidence="2" id="KW-0472">Membrane</keyword>
<dbReference type="PANTHER" id="PTHR38325">
    <property type="entry name" value="MCG55969"/>
    <property type="match status" value="1"/>
</dbReference>
<dbReference type="InterPro" id="IPR039954">
    <property type="entry name" value="DUF5527"/>
</dbReference>
<name>A0ABD1J732_9TELE</name>
<evidence type="ECO:0000313" key="4">
    <source>
        <dbReference type="Proteomes" id="UP001591681"/>
    </source>
</evidence>
<feature type="transmembrane region" description="Helical" evidence="2">
    <location>
        <begin position="41"/>
        <end position="64"/>
    </location>
</feature>
<evidence type="ECO:0000256" key="2">
    <source>
        <dbReference type="SAM" id="Phobius"/>
    </source>
</evidence>
<feature type="compositionally biased region" description="Pro residues" evidence="1">
    <location>
        <begin position="124"/>
        <end position="140"/>
    </location>
</feature>
<evidence type="ECO:0000256" key="1">
    <source>
        <dbReference type="SAM" id="MobiDB-lite"/>
    </source>
</evidence>
<dbReference type="Pfam" id="PF17665">
    <property type="entry name" value="DUF5527"/>
    <property type="match status" value="1"/>
</dbReference>
<protein>
    <submittedName>
        <fullName evidence="3">Uncharacterized protein</fullName>
    </submittedName>
</protein>
<dbReference type="Proteomes" id="UP001591681">
    <property type="component" value="Unassembled WGS sequence"/>
</dbReference>
<sequence>MSNLTLNVTSFLSAQEVPPSNLSLLVNSTNPVLPMGTHDPLSIIIIALCLFLLFGGCVAFLAVFCSGDPAEGGCEAGCGPGEGLPCGTPTSSEPQLKLWKRLGSMRRSMSSSSSSVRRSAPQRRTPPPISPPLITVTPPPVTATPERLRPPPHTHMAMTCLLQYATEI</sequence>
<organism evidence="3 4">
    <name type="scientific">Coilia grayii</name>
    <name type="common">Gray's grenadier anchovy</name>
    <dbReference type="NCBI Taxonomy" id="363190"/>
    <lineage>
        <taxon>Eukaryota</taxon>
        <taxon>Metazoa</taxon>
        <taxon>Chordata</taxon>
        <taxon>Craniata</taxon>
        <taxon>Vertebrata</taxon>
        <taxon>Euteleostomi</taxon>
        <taxon>Actinopterygii</taxon>
        <taxon>Neopterygii</taxon>
        <taxon>Teleostei</taxon>
        <taxon>Clupei</taxon>
        <taxon>Clupeiformes</taxon>
        <taxon>Clupeoidei</taxon>
        <taxon>Engraulidae</taxon>
        <taxon>Coilinae</taxon>
        <taxon>Coilia</taxon>
    </lineage>
</organism>
<keyword evidence="2" id="KW-1133">Transmembrane helix</keyword>
<accession>A0ABD1J732</accession>
<proteinExistence type="predicted"/>
<comment type="caution">
    <text evidence="3">The sequence shown here is derived from an EMBL/GenBank/DDBJ whole genome shotgun (WGS) entry which is preliminary data.</text>
</comment>
<dbReference type="EMBL" id="JBHFQA010000018">
    <property type="protein sequence ID" value="KAL2082874.1"/>
    <property type="molecule type" value="Genomic_DNA"/>
</dbReference>